<evidence type="ECO:0000313" key="3">
    <source>
        <dbReference type="EMBL" id="OAD64582.1"/>
    </source>
</evidence>
<dbReference type="InterPro" id="IPR016979">
    <property type="entry name" value="DUF2129"/>
</dbReference>
<dbReference type="AlphaFoldDB" id="A0A176TLW9"/>
<keyword evidence="4" id="KW-1185">Reference proteome</keyword>
<evidence type="ECO:0000256" key="1">
    <source>
        <dbReference type="ARBA" id="ARBA00022490"/>
    </source>
</evidence>
<evidence type="ECO:0000313" key="2">
    <source>
        <dbReference type="EMBL" id="MDV7693732.1"/>
    </source>
</evidence>
<dbReference type="EMBL" id="WERX01000005">
    <property type="protein sequence ID" value="MDV7693732.1"/>
    <property type="molecule type" value="Genomic_DNA"/>
</dbReference>
<reference evidence="2" key="2">
    <citation type="submission" date="2019-10" db="EMBL/GenBank/DDBJ databases">
        <title>Malate fermentation in French cider.</title>
        <authorList>
            <person name="Cousin F.J."/>
            <person name="Medina Fernandez S."/>
            <person name="Misery B."/>
            <person name="Laplace J.-M."/>
            <person name="Cretenet M."/>
        </authorList>
    </citation>
    <scope>NUCLEOTIDE SEQUENCE</scope>
    <source>
        <strain evidence="2">UCMA15901</strain>
    </source>
</reference>
<evidence type="ECO:0000313" key="5">
    <source>
        <dbReference type="Proteomes" id="UP001275867"/>
    </source>
</evidence>
<dbReference type="Proteomes" id="UP001275867">
    <property type="component" value="Unassembled WGS sequence"/>
</dbReference>
<dbReference type="EMBL" id="LXND01000031">
    <property type="protein sequence ID" value="OAD64582.1"/>
    <property type="molecule type" value="Genomic_DNA"/>
</dbReference>
<protein>
    <submittedName>
        <fullName evidence="2">DUF2129 domain-containing protein</fullName>
    </submittedName>
</protein>
<dbReference type="Proteomes" id="UP000077280">
    <property type="component" value="Unassembled WGS sequence"/>
</dbReference>
<sequence>MEFTLQSRQSIIINLSNLRQVKQLKKFGILYYVSKSMKYAVLYTDRELAQKACVAIGKLSSVKSAEISPRADLKMNFDDDETAEFKRTNED</sequence>
<dbReference type="Pfam" id="PF09902">
    <property type="entry name" value="DUF2129"/>
    <property type="match status" value="1"/>
</dbReference>
<dbReference type="RefSeq" id="WP_057784507.1">
    <property type="nucleotide sequence ID" value="NZ_BJWE01000024.1"/>
</dbReference>
<comment type="caution">
    <text evidence="2">The sequence shown here is derived from an EMBL/GenBank/DDBJ whole genome shotgun (WGS) entry which is preliminary data.</text>
</comment>
<name>A0A176TLW9_9LACO</name>
<dbReference type="OrthoDB" id="2990788at2"/>
<organism evidence="2 5">
    <name type="scientific">Pediococcus parvulus</name>
    <dbReference type="NCBI Taxonomy" id="54062"/>
    <lineage>
        <taxon>Bacteria</taxon>
        <taxon>Bacillati</taxon>
        <taxon>Bacillota</taxon>
        <taxon>Bacilli</taxon>
        <taxon>Lactobacillales</taxon>
        <taxon>Lactobacillaceae</taxon>
        <taxon>Pediococcus</taxon>
    </lineage>
</organism>
<gene>
    <name evidence="3" type="ORF">A7K95_04410</name>
    <name evidence="2" type="ORF">GA842_02315</name>
</gene>
<dbReference type="GeneID" id="93382921"/>
<evidence type="ECO:0000313" key="4">
    <source>
        <dbReference type="Proteomes" id="UP000077280"/>
    </source>
</evidence>
<keyword evidence="1" id="KW-0963">Cytoplasm</keyword>
<accession>A0A176TLW9</accession>
<reference evidence="3 4" key="1">
    <citation type="submission" date="2016-05" db="EMBL/GenBank/DDBJ databases">
        <title>Draft genome sequence of Pediococcus parvulus 2.6, a probiotic beta-glucan producer strain.</title>
        <authorList>
            <person name="Mohedano M.L."/>
            <person name="Perez-Ramos A."/>
            <person name="Duenas M.T."/>
            <person name="Lamontanara A."/>
            <person name="Orru L."/>
            <person name="Spano G."/>
            <person name="Capozzi V."/>
            <person name="Lopez P."/>
        </authorList>
    </citation>
    <scope>NUCLEOTIDE SEQUENCE [LARGE SCALE GENOMIC DNA]</scope>
    <source>
        <strain evidence="3 4">2.6</strain>
    </source>
</reference>
<proteinExistence type="predicted"/>